<evidence type="ECO:0000256" key="1">
    <source>
        <dbReference type="SAM" id="MobiDB-lite"/>
    </source>
</evidence>
<reference evidence="2" key="1">
    <citation type="journal article" date="2020" name="Cell">
        <title>Large-Scale Comparative Analyses of Tick Genomes Elucidate Their Genetic Diversity and Vector Capacities.</title>
        <authorList>
            <consortium name="Tick Genome and Microbiome Consortium (TIGMIC)"/>
            <person name="Jia N."/>
            <person name="Wang J."/>
            <person name="Shi W."/>
            <person name="Du L."/>
            <person name="Sun Y."/>
            <person name="Zhan W."/>
            <person name="Jiang J.F."/>
            <person name="Wang Q."/>
            <person name="Zhang B."/>
            <person name="Ji P."/>
            <person name="Bell-Sakyi L."/>
            <person name="Cui X.M."/>
            <person name="Yuan T.T."/>
            <person name="Jiang B.G."/>
            <person name="Yang W.F."/>
            <person name="Lam T.T."/>
            <person name="Chang Q.C."/>
            <person name="Ding S.J."/>
            <person name="Wang X.J."/>
            <person name="Zhu J.G."/>
            <person name="Ruan X.D."/>
            <person name="Zhao L."/>
            <person name="Wei J.T."/>
            <person name="Ye R.Z."/>
            <person name="Que T.C."/>
            <person name="Du C.H."/>
            <person name="Zhou Y.H."/>
            <person name="Cheng J.X."/>
            <person name="Dai P.F."/>
            <person name="Guo W.B."/>
            <person name="Han X.H."/>
            <person name="Huang E.J."/>
            <person name="Li L.F."/>
            <person name="Wei W."/>
            <person name="Gao Y.C."/>
            <person name="Liu J.Z."/>
            <person name="Shao H.Z."/>
            <person name="Wang X."/>
            <person name="Wang C.C."/>
            <person name="Yang T.C."/>
            <person name="Huo Q.B."/>
            <person name="Li W."/>
            <person name="Chen H.Y."/>
            <person name="Chen S.E."/>
            <person name="Zhou L.G."/>
            <person name="Ni X.B."/>
            <person name="Tian J.H."/>
            <person name="Sheng Y."/>
            <person name="Liu T."/>
            <person name="Pan Y.S."/>
            <person name="Xia L.Y."/>
            <person name="Li J."/>
            <person name="Zhao F."/>
            <person name="Cao W.C."/>
        </authorList>
    </citation>
    <scope>NUCLEOTIDE SEQUENCE</scope>
    <source>
        <strain evidence="2">Rmic-2018</strain>
    </source>
</reference>
<evidence type="ECO:0008006" key="4">
    <source>
        <dbReference type="Google" id="ProtNLM"/>
    </source>
</evidence>
<dbReference type="Proteomes" id="UP000821866">
    <property type="component" value="Chromosome 2"/>
</dbReference>
<name>A0A9J6EJ97_RHIMP</name>
<evidence type="ECO:0000313" key="2">
    <source>
        <dbReference type="EMBL" id="KAH8034188.1"/>
    </source>
</evidence>
<sequence>MTDRHIAKAPITRLSRQPTTKRLLTPRHCGWQLALNSVASKQPRLLSDALKLIVRPRGGFLLSKITDFQLFEAVCAAENFAKASIRADESQGFSVIRGVDLRLDHQVFKQKYKILKRKFEVCYRSSELGHRLDVCASTVVKCRDCAITNPPSDHECVPTCHLCGKQHITEDRRCNEIYRTPYVIKQRQWEALQQEEDSKQQDQMTQRRVTLKRSSLSDRHWSGSTQRKHRDHSSSFPLLGADSSYKSPRPPTSSRVPTPATTPPGLPAGKLRGPAGSGTLVAVPTQLLPRSQVAQTRILTITGRSRNTTIWLWKCRGFARKRPVLQQFLVSRDRPEIIPLQEGGKHAQSAGCKTYTSGRANPQVATLVKRNMNIITNDIGSNLPDHHSTPRFALLGASIPWPKQVKYFGVVLDHRLRWQPAVTTQCRNTGRVACGNRCSPTLALRLFNGMASARILYGLPLASLSPSNWAQFDVVHLTAIRKYSSLPCFSRTGGRQRRPPRRGGRHAAVTACRPACSQSHRERASLATRSAARLPLSRSPALEEGPVCRTVPRPGAVHSGCERLRAPPCWHRPVTIRTSIPGVRSERATPVSALRQETTATLEDQLAGRLRVFTD</sequence>
<feature type="region of interest" description="Disordered" evidence="1">
    <location>
        <begin position="195"/>
        <end position="276"/>
    </location>
</feature>
<dbReference type="EMBL" id="JABSTU010000004">
    <property type="protein sequence ID" value="KAH8034188.1"/>
    <property type="molecule type" value="Genomic_DNA"/>
</dbReference>
<organism evidence="2 3">
    <name type="scientific">Rhipicephalus microplus</name>
    <name type="common">Cattle tick</name>
    <name type="synonym">Boophilus microplus</name>
    <dbReference type="NCBI Taxonomy" id="6941"/>
    <lineage>
        <taxon>Eukaryota</taxon>
        <taxon>Metazoa</taxon>
        <taxon>Ecdysozoa</taxon>
        <taxon>Arthropoda</taxon>
        <taxon>Chelicerata</taxon>
        <taxon>Arachnida</taxon>
        <taxon>Acari</taxon>
        <taxon>Parasitiformes</taxon>
        <taxon>Ixodida</taxon>
        <taxon>Ixodoidea</taxon>
        <taxon>Ixodidae</taxon>
        <taxon>Rhipicephalinae</taxon>
        <taxon>Rhipicephalus</taxon>
        <taxon>Boophilus</taxon>
    </lineage>
</organism>
<dbReference type="VEuPathDB" id="VectorBase:LOC119169911"/>
<keyword evidence="3" id="KW-1185">Reference proteome</keyword>
<proteinExistence type="predicted"/>
<protein>
    <recommendedName>
        <fullName evidence="4">Tick transposon</fullName>
    </recommendedName>
</protein>
<comment type="caution">
    <text evidence="2">The sequence shown here is derived from an EMBL/GenBank/DDBJ whole genome shotgun (WGS) entry which is preliminary data.</text>
</comment>
<feature type="compositionally biased region" description="Polar residues" evidence="1">
    <location>
        <begin position="201"/>
        <end position="214"/>
    </location>
</feature>
<evidence type="ECO:0000313" key="3">
    <source>
        <dbReference type="Proteomes" id="UP000821866"/>
    </source>
</evidence>
<reference evidence="2" key="2">
    <citation type="submission" date="2021-09" db="EMBL/GenBank/DDBJ databases">
        <authorList>
            <person name="Jia N."/>
            <person name="Wang J."/>
            <person name="Shi W."/>
            <person name="Du L."/>
            <person name="Sun Y."/>
            <person name="Zhan W."/>
            <person name="Jiang J."/>
            <person name="Wang Q."/>
            <person name="Zhang B."/>
            <person name="Ji P."/>
            <person name="Sakyi L.B."/>
            <person name="Cui X."/>
            <person name="Yuan T."/>
            <person name="Jiang B."/>
            <person name="Yang W."/>
            <person name="Lam T.T.-Y."/>
            <person name="Chang Q."/>
            <person name="Ding S."/>
            <person name="Wang X."/>
            <person name="Zhu J."/>
            <person name="Ruan X."/>
            <person name="Zhao L."/>
            <person name="Wei J."/>
            <person name="Que T."/>
            <person name="Du C."/>
            <person name="Cheng J."/>
            <person name="Dai P."/>
            <person name="Han X."/>
            <person name="Huang E."/>
            <person name="Gao Y."/>
            <person name="Liu J."/>
            <person name="Shao H."/>
            <person name="Ye R."/>
            <person name="Li L."/>
            <person name="Wei W."/>
            <person name="Wang X."/>
            <person name="Wang C."/>
            <person name="Huo Q."/>
            <person name="Li W."/>
            <person name="Guo W."/>
            <person name="Chen H."/>
            <person name="Chen S."/>
            <person name="Zhou L."/>
            <person name="Zhou L."/>
            <person name="Ni X."/>
            <person name="Tian J."/>
            <person name="Zhou Y."/>
            <person name="Sheng Y."/>
            <person name="Liu T."/>
            <person name="Pan Y."/>
            <person name="Xia L."/>
            <person name="Li J."/>
            <person name="Zhao F."/>
            <person name="Cao W."/>
        </authorList>
    </citation>
    <scope>NUCLEOTIDE SEQUENCE</scope>
    <source>
        <strain evidence="2">Rmic-2018</strain>
        <tissue evidence="2">Larvae</tissue>
    </source>
</reference>
<gene>
    <name evidence="2" type="ORF">HPB51_021599</name>
</gene>
<dbReference type="AlphaFoldDB" id="A0A9J6EJ97"/>
<accession>A0A9J6EJ97</accession>